<sequence length="72" mass="7080">MAEDAAVTDNAGPLPCNPCSGSGSLISRVGGEEQRVPCPWCEGSGVFLRGHDAQAARRGDGATPGAAAPDGG</sequence>
<evidence type="ECO:0000256" key="1">
    <source>
        <dbReference type="SAM" id="MobiDB-lite"/>
    </source>
</evidence>
<dbReference type="InterPro" id="IPR036410">
    <property type="entry name" value="HSP_DnaJ_Cys-rich_dom_sf"/>
</dbReference>
<accession>A0A6J7EMG8</accession>
<feature type="region of interest" description="Disordered" evidence="1">
    <location>
        <begin position="52"/>
        <end position="72"/>
    </location>
</feature>
<dbReference type="EMBL" id="CAFBLQ010000205">
    <property type="protein sequence ID" value="CAB4882410.1"/>
    <property type="molecule type" value="Genomic_DNA"/>
</dbReference>
<evidence type="ECO:0000313" key="2">
    <source>
        <dbReference type="EMBL" id="CAB4882410.1"/>
    </source>
</evidence>
<gene>
    <name evidence="2" type="ORF">UFOPK3423_01480</name>
</gene>
<dbReference type="SUPFAM" id="SSF57938">
    <property type="entry name" value="DnaJ/Hsp40 cysteine-rich domain"/>
    <property type="match status" value="1"/>
</dbReference>
<feature type="compositionally biased region" description="Low complexity" evidence="1">
    <location>
        <begin position="61"/>
        <end position="72"/>
    </location>
</feature>
<reference evidence="2" key="1">
    <citation type="submission" date="2020-05" db="EMBL/GenBank/DDBJ databases">
        <authorList>
            <person name="Chiriac C."/>
            <person name="Salcher M."/>
            <person name="Ghai R."/>
            <person name="Kavagutti S V."/>
        </authorList>
    </citation>
    <scope>NUCLEOTIDE SEQUENCE</scope>
</reference>
<dbReference type="Gene3D" id="6.20.20.10">
    <property type="match status" value="1"/>
</dbReference>
<organism evidence="2">
    <name type="scientific">freshwater metagenome</name>
    <dbReference type="NCBI Taxonomy" id="449393"/>
    <lineage>
        <taxon>unclassified sequences</taxon>
        <taxon>metagenomes</taxon>
        <taxon>ecological metagenomes</taxon>
    </lineage>
</organism>
<name>A0A6J7EMG8_9ZZZZ</name>
<protein>
    <submittedName>
        <fullName evidence="2">Unannotated protein</fullName>
    </submittedName>
</protein>
<proteinExistence type="predicted"/>
<dbReference type="AlphaFoldDB" id="A0A6J7EMG8"/>